<organism evidence="1 2">
    <name type="scientific">Larkinella arboricola</name>
    <dbReference type="NCBI Taxonomy" id="643671"/>
    <lineage>
        <taxon>Bacteria</taxon>
        <taxon>Pseudomonadati</taxon>
        <taxon>Bacteroidota</taxon>
        <taxon>Cytophagia</taxon>
        <taxon>Cytophagales</taxon>
        <taxon>Spirosomataceae</taxon>
        <taxon>Larkinella</taxon>
    </lineage>
</organism>
<gene>
    <name evidence="1" type="ORF">LX87_02906</name>
</gene>
<evidence type="ECO:0000313" key="1">
    <source>
        <dbReference type="EMBL" id="RAJ97999.1"/>
    </source>
</evidence>
<sequence>MITLILRIILNGDYPYFGGFNDRFMNHIKSEIGVMLVQIIKLPILNKPLPT</sequence>
<dbReference type="Proteomes" id="UP000248790">
    <property type="component" value="Unassembled WGS sequence"/>
</dbReference>
<keyword evidence="2" id="KW-1185">Reference proteome</keyword>
<name>A0A327WXU5_LARAB</name>
<evidence type="ECO:0000313" key="2">
    <source>
        <dbReference type="Proteomes" id="UP000248790"/>
    </source>
</evidence>
<reference evidence="1 2" key="1">
    <citation type="submission" date="2018-06" db="EMBL/GenBank/DDBJ databases">
        <title>Genomic Encyclopedia of Archaeal and Bacterial Type Strains, Phase II (KMG-II): from individual species to whole genera.</title>
        <authorList>
            <person name="Goeker M."/>
        </authorList>
    </citation>
    <scope>NUCLEOTIDE SEQUENCE [LARGE SCALE GENOMIC DNA]</scope>
    <source>
        <strain evidence="1 2">DSM 21851</strain>
    </source>
</reference>
<comment type="caution">
    <text evidence="1">The sequence shown here is derived from an EMBL/GenBank/DDBJ whole genome shotgun (WGS) entry which is preliminary data.</text>
</comment>
<accession>A0A327WXU5</accession>
<dbReference type="AlphaFoldDB" id="A0A327WXU5"/>
<protein>
    <submittedName>
        <fullName evidence="1">Uncharacterized protein</fullName>
    </submittedName>
</protein>
<proteinExistence type="predicted"/>
<dbReference type="EMBL" id="QLMC01000003">
    <property type="protein sequence ID" value="RAJ97999.1"/>
    <property type="molecule type" value="Genomic_DNA"/>
</dbReference>